<dbReference type="PIRSF" id="PIRSF002419">
    <property type="entry name" value="Tetraspanin"/>
    <property type="match status" value="1"/>
</dbReference>
<reference evidence="7" key="1">
    <citation type="journal article" date="2023" name="G3 (Bethesda)">
        <title>A reference genome for the long-term kleptoplast-retaining sea slug Elysia crispata morphotype clarki.</title>
        <authorList>
            <person name="Eastman K.E."/>
            <person name="Pendleton A.L."/>
            <person name="Shaikh M.A."/>
            <person name="Suttiyut T."/>
            <person name="Ogas R."/>
            <person name="Tomko P."/>
            <person name="Gavelis G."/>
            <person name="Widhalm J.R."/>
            <person name="Wisecaver J.H."/>
        </authorList>
    </citation>
    <scope>NUCLEOTIDE SEQUENCE</scope>
    <source>
        <strain evidence="7">ECLA1</strain>
    </source>
</reference>
<keyword evidence="8" id="KW-1185">Reference proteome</keyword>
<comment type="similarity">
    <text evidence="2 6">Belongs to the tetraspanin (TM4SF) family.</text>
</comment>
<sequence length="287" mass="31837">MASSEARRICLRMTIVILNLPILIVGVASLAIGLWVILDDSSLFNILRDVLDLDILGSDILRQSSLIMVTAGAALIMLAGIGVMGALALSSCLLSFYAVVLVMLMTLESAVVVLALVFRSELENKASEGFSKRLKTMYGDSIDDDRGPFTRIFNALQTKLSCCGWRGPSDFAYVDHYHWNRTLDNGQTRVVPDQCCEDHNSTQAVLECVVQPFNSSEIHQQGCNDAVKKIIDGYQWSIFGIAVFLLFFQFIVMILTLASIVHNGKVKYEMREFGGVQPMELQNRQQS</sequence>
<evidence type="ECO:0000256" key="5">
    <source>
        <dbReference type="ARBA" id="ARBA00023136"/>
    </source>
</evidence>
<evidence type="ECO:0000256" key="6">
    <source>
        <dbReference type="RuleBase" id="RU361218"/>
    </source>
</evidence>
<dbReference type="PRINTS" id="PR00259">
    <property type="entry name" value="TMFOUR"/>
</dbReference>
<gene>
    <name evidence="7" type="ORF">RRG08_055154</name>
</gene>
<dbReference type="InterPro" id="IPR008952">
    <property type="entry name" value="Tetraspanin_EC2_sf"/>
</dbReference>
<keyword evidence="3 6" id="KW-0812">Transmembrane</keyword>
<comment type="subcellular location">
    <subcellularLocation>
        <location evidence="1 6">Membrane</location>
        <topology evidence="1 6">Multi-pass membrane protein</topology>
    </subcellularLocation>
</comment>
<evidence type="ECO:0000313" key="8">
    <source>
        <dbReference type="Proteomes" id="UP001283361"/>
    </source>
</evidence>
<dbReference type="Gene3D" id="1.10.1450.10">
    <property type="entry name" value="Tetraspanin"/>
    <property type="match status" value="1"/>
</dbReference>
<protein>
    <recommendedName>
        <fullName evidence="6">Tetraspanin</fullName>
    </recommendedName>
</protein>
<dbReference type="EMBL" id="JAWDGP010007095">
    <property type="protein sequence ID" value="KAK3730088.1"/>
    <property type="molecule type" value="Genomic_DNA"/>
</dbReference>
<dbReference type="Proteomes" id="UP001283361">
    <property type="component" value="Unassembled WGS sequence"/>
</dbReference>
<dbReference type="InterPro" id="IPR000301">
    <property type="entry name" value="Tetraspanin_animals"/>
</dbReference>
<dbReference type="AlphaFoldDB" id="A0AAE0Y281"/>
<keyword evidence="4 6" id="KW-1133">Transmembrane helix</keyword>
<evidence type="ECO:0000256" key="1">
    <source>
        <dbReference type="ARBA" id="ARBA00004141"/>
    </source>
</evidence>
<dbReference type="PANTHER" id="PTHR19282:SF544">
    <property type="entry name" value="TETRASPANIN"/>
    <property type="match status" value="1"/>
</dbReference>
<organism evidence="7 8">
    <name type="scientific">Elysia crispata</name>
    <name type="common">lettuce slug</name>
    <dbReference type="NCBI Taxonomy" id="231223"/>
    <lineage>
        <taxon>Eukaryota</taxon>
        <taxon>Metazoa</taxon>
        <taxon>Spiralia</taxon>
        <taxon>Lophotrochozoa</taxon>
        <taxon>Mollusca</taxon>
        <taxon>Gastropoda</taxon>
        <taxon>Heterobranchia</taxon>
        <taxon>Euthyneura</taxon>
        <taxon>Panpulmonata</taxon>
        <taxon>Sacoglossa</taxon>
        <taxon>Placobranchoidea</taxon>
        <taxon>Plakobranchidae</taxon>
        <taxon>Elysia</taxon>
    </lineage>
</organism>
<proteinExistence type="inferred from homology"/>
<feature type="transmembrane region" description="Helical" evidence="6">
    <location>
        <begin position="16"/>
        <end position="38"/>
    </location>
</feature>
<accession>A0AAE0Y281</accession>
<dbReference type="GO" id="GO:0005886">
    <property type="term" value="C:plasma membrane"/>
    <property type="evidence" value="ECO:0007669"/>
    <property type="project" value="TreeGrafter"/>
</dbReference>
<keyword evidence="5 6" id="KW-0472">Membrane</keyword>
<comment type="caution">
    <text evidence="7">The sequence shown here is derived from an EMBL/GenBank/DDBJ whole genome shotgun (WGS) entry which is preliminary data.</text>
</comment>
<dbReference type="PANTHER" id="PTHR19282">
    <property type="entry name" value="TETRASPANIN"/>
    <property type="match status" value="1"/>
</dbReference>
<evidence type="ECO:0000256" key="2">
    <source>
        <dbReference type="ARBA" id="ARBA00006840"/>
    </source>
</evidence>
<feature type="transmembrane region" description="Helical" evidence="6">
    <location>
        <begin position="66"/>
        <end position="89"/>
    </location>
</feature>
<name>A0AAE0Y281_9GAST</name>
<evidence type="ECO:0000256" key="3">
    <source>
        <dbReference type="ARBA" id="ARBA00022692"/>
    </source>
</evidence>
<evidence type="ECO:0000313" key="7">
    <source>
        <dbReference type="EMBL" id="KAK3730088.1"/>
    </source>
</evidence>
<dbReference type="CDD" id="cd03156">
    <property type="entry name" value="uroplakin_I_like_LEL"/>
    <property type="match status" value="1"/>
</dbReference>
<dbReference type="InterPro" id="IPR018499">
    <property type="entry name" value="Tetraspanin/Peripherin"/>
</dbReference>
<feature type="transmembrane region" description="Helical" evidence="6">
    <location>
        <begin position="238"/>
        <end position="261"/>
    </location>
</feature>
<evidence type="ECO:0000256" key="4">
    <source>
        <dbReference type="ARBA" id="ARBA00022989"/>
    </source>
</evidence>
<dbReference type="SUPFAM" id="SSF48652">
    <property type="entry name" value="Tetraspanin"/>
    <property type="match status" value="1"/>
</dbReference>
<dbReference type="Pfam" id="PF00335">
    <property type="entry name" value="Tetraspanin"/>
    <property type="match status" value="1"/>
</dbReference>
<feature type="transmembrane region" description="Helical" evidence="6">
    <location>
        <begin position="96"/>
        <end position="118"/>
    </location>
</feature>